<keyword evidence="3 10" id="KW-0813">Transport</keyword>
<comment type="caution">
    <text evidence="12">The sequence shown here is derived from an EMBL/GenBank/DDBJ whole genome shotgun (WGS) entry which is preliminary data.</text>
</comment>
<feature type="transmembrane region" description="Helical" evidence="11">
    <location>
        <begin position="20"/>
        <end position="41"/>
    </location>
</feature>
<dbReference type="GO" id="GO:0015227">
    <property type="term" value="F:O-acyl-L-carnitine transmembrane transporter activity"/>
    <property type="evidence" value="ECO:0007669"/>
    <property type="project" value="TreeGrafter"/>
</dbReference>
<evidence type="ECO:0000256" key="3">
    <source>
        <dbReference type="ARBA" id="ARBA00022448"/>
    </source>
</evidence>
<reference evidence="12 13" key="1">
    <citation type="journal article" date="2023" name="Elife">
        <title>Identification of key yeast species and microbe-microbe interactions impacting larval growth of Drosophila in the wild.</title>
        <authorList>
            <person name="Mure A."/>
            <person name="Sugiura Y."/>
            <person name="Maeda R."/>
            <person name="Honda K."/>
            <person name="Sakurai N."/>
            <person name="Takahashi Y."/>
            <person name="Watada M."/>
            <person name="Katoh T."/>
            <person name="Gotoh A."/>
            <person name="Gotoh Y."/>
            <person name="Taniguchi I."/>
            <person name="Nakamura K."/>
            <person name="Hayashi T."/>
            <person name="Katayama T."/>
            <person name="Uemura T."/>
            <person name="Hattori Y."/>
        </authorList>
    </citation>
    <scope>NUCLEOTIDE SEQUENCE [LARGE SCALE GENOMIC DNA]</scope>
    <source>
        <strain evidence="12 13">SB-73</strain>
    </source>
</reference>
<feature type="repeat" description="Solcar" evidence="9">
    <location>
        <begin position="15"/>
        <end position="100"/>
    </location>
</feature>
<gene>
    <name evidence="12" type="ORF">DASB73_018880</name>
</gene>
<dbReference type="GO" id="GO:1902603">
    <property type="term" value="P:carnitine transmembrane transport"/>
    <property type="evidence" value="ECO:0007669"/>
    <property type="project" value="TreeGrafter"/>
</dbReference>
<feature type="transmembrane region" description="Helical" evidence="11">
    <location>
        <begin position="202"/>
        <end position="221"/>
    </location>
</feature>
<keyword evidence="8 9" id="KW-0472">Membrane</keyword>
<evidence type="ECO:0000256" key="6">
    <source>
        <dbReference type="ARBA" id="ARBA00022989"/>
    </source>
</evidence>
<evidence type="ECO:0000256" key="10">
    <source>
        <dbReference type="RuleBase" id="RU000488"/>
    </source>
</evidence>
<evidence type="ECO:0000256" key="5">
    <source>
        <dbReference type="ARBA" id="ARBA00022737"/>
    </source>
</evidence>
<name>A0AAV5RHK0_STABA</name>
<feature type="transmembrane region" description="Helical" evidence="11">
    <location>
        <begin position="75"/>
        <end position="94"/>
    </location>
</feature>
<feature type="transmembrane region" description="Helical" evidence="11">
    <location>
        <begin position="114"/>
        <end position="134"/>
    </location>
</feature>
<dbReference type="InterPro" id="IPR050567">
    <property type="entry name" value="Mitochondrial_Carrier"/>
</dbReference>
<dbReference type="EMBL" id="BTGC01000003">
    <property type="protein sequence ID" value="GMM50930.1"/>
    <property type="molecule type" value="Genomic_DNA"/>
</dbReference>
<dbReference type="InterPro" id="IPR018108">
    <property type="entry name" value="MCP_transmembrane"/>
</dbReference>
<evidence type="ECO:0000256" key="1">
    <source>
        <dbReference type="ARBA" id="ARBA00004225"/>
    </source>
</evidence>
<comment type="subcellular location">
    <subcellularLocation>
        <location evidence="1">Mitochondrion membrane</location>
        <topology evidence="1">Multi-pass membrane protein</topology>
    </subcellularLocation>
</comment>
<accession>A0AAV5RHK0</accession>
<dbReference type="PANTHER" id="PTHR45624">
    <property type="entry name" value="MITOCHONDRIAL BASIC AMINO ACIDS TRANSPORTER-RELATED"/>
    <property type="match status" value="1"/>
</dbReference>
<evidence type="ECO:0000256" key="7">
    <source>
        <dbReference type="ARBA" id="ARBA00023128"/>
    </source>
</evidence>
<dbReference type="Pfam" id="PF00153">
    <property type="entry name" value="Mito_carr"/>
    <property type="match status" value="3"/>
</dbReference>
<feature type="transmembrane region" description="Helical" evidence="11">
    <location>
        <begin position="266"/>
        <end position="287"/>
    </location>
</feature>
<keyword evidence="6 11" id="KW-1133">Transmembrane helix</keyword>
<sequence length="301" mass="32368">MAENLDVALQQIAANEHIQSLISGAIGGVAAVIFGYPFDLVKVKQQTALKTHALSVKETIQTIVRQDGFTGLYRGVLPPLIGIAPICASSFWAYESIKNIIREKNNMAPKSQLSIPQIAQAGFLAAIPIGLIVGPLERIKTVMQTEKSSNSPVEVTKKIYNNGGVPAIFRGTFLTMCRDAPGSILYFGTYEIVKRRLETTNVPTVLGIPFAGGCAGLAMWVPVFPVDTVKSIVQADVQRTSSIKVTKDLWNSGKIKAFYPGVGAALIRSVVTSAATFAGLEVGLMIFRSMSIPEKQAKEID</sequence>
<evidence type="ECO:0000313" key="12">
    <source>
        <dbReference type="EMBL" id="GMM50930.1"/>
    </source>
</evidence>
<dbReference type="Proteomes" id="UP001362899">
    <property type="component" value="Unassembled WGS sequence"/>
</dbReference>
<keyword evidence="4 9" id="KW-0812">Transmembrane</keyword>
<keyword evidence="7" id="KW-0496">Mitochondrion</keyword>
<dbReference type="GO" id="GO:0031966">
    <property type="term" value="C:mitochondrial membrane"/>
    <property type="evidence" value="ECO:0007669"/>
    <property type="project" value="UniProtKB-SubCell"/>
</dbReference>
<organism evidence="12 13">
    <name type="scientific">Starmerella bacillaris</name>
    <name type="common">Yeast</name>
    <name type="synonym">Candida zemplinina</name>
    <dbReference type="NCBI Taxonomy" id="1247836"/>
    <lineage>
        <taxon>Eukaryota</taxon>
        <taxon>Fungi</taxon>
        <taxon>Dikarya</taxon>
        <taxon>Ascomycota</taxon>
        <taxon>Saccharomycotina</taxon>
        <taxon>Dipodascomycetes</taxon>
        <taxon>Dipodascales</taxon>
        <taxon>Trichomonascaceae</taxon>
        <taxon>Starmerella</taxon>
    </lineage>
</organism>
<dbReference type="PROSITE" id="PS50920">
    <property type="entry name" value="SOLCAR"/>
    <property type="match status" value="3"/>
</dbReference>
<dbReference type="PANTHER" id="PTHR45624:SF4">
    <property type="entry name" value="CONGESTED-LIKE TRACHEA PROTEIN-RELATED"/>
    <property type="match status" value="1"/>
</dbReference>
<evidence type="ECO:0000256" key="2">
    <source>
        <dbReference type="ARBA" id="ARBA00006375"/>
    </source>
</evidence>
<comment type="similarity">
    <text evidence="2 10">Belongs to the mitochondrial carrier (TC 2.A.29) family.</text>
</comment>
<feature type="repeat" description="Solcar" evidence="9">
    <location>
        <begin position="203"/>
        <end position="286"/>
    </location>
</feature>
<evidence type="ECO:0000313" key="13">
    <source>
        <dbReference type="Proteomes" id="UP001362899"/>
    </source>
</evidence>
<keyword evidence="5" id="KW-0677">Repeat</keyword>
<evidence type="ECO:0000256" key="4">
    <source>
        <dbReference type="ARBA" id="ARBA00022692"/>
    </source>
</evidence>
<proteinExistence type="inferred from homology"/>
<evidence type="ECO:0000256" key="11">
    <source>
        <dbReference type="SAM" id="Phobius"/>
    </source>
</evidence>
<keyword evidence="13" id="KW-1185">Reference proteome</keyword>
<dbReference type="InterPro" id="IPR023395">
    <property type="entry name" value="MCP_dom_sf"/>
</dbReference>
<dbReference type="SUPFAM" id="SSF103506">
    <property type="entry name" value="Mitochondrial carrier"/>
    <property type="match status" value="1"/>
</dbReference>
<evidence type="ECO:0000256" key="9">
    <source>
        <dbReference type="PROSITE-ProRule" id="PRU00282"/>
    </source>
</evidence>
<evidence type="ECO:0000256" key="8">
    <source>
        <dbReference type="ARBA" id="ARBA00023136"/>
    </source>
</evidence>
<protein>
    <submittedName>
        <fullName evidence="12">Carnitine:acyl carnitine antiporter</fullName>
    </submittedName>
</protein>
<dbReference type="Gene3D" id="1.50.40.10">
    <property type="entry name" value="Mitochondrial carrier domain"/>
    <property type="match status" value="1"/>
</dbReference>
<dbReference type="GO" id="GO:0006839">
    <property type="term" value="P:mitochondrial transport"/>
    <property type="evidence" value="ECO:0007669"/>
    <property type="project" value="TreeGrafter"/>
</dbReference>
<feature type="repeat" description="Solcar" evidence="9">
    <location>
        <begin position="113"/>
        <end position="196"/>
    </location>
</feature>
<dbReference type="AlphaFoldDB" id="A0AAV5RHK0"/>